<dbReference type="Pfam" id="PF00005">
    <property type="entry name" value="ABC_tran"/>
    <property type="match status" value="1"/>
</dbReference>
<dbReference type="GO" id="GO:0005524">
    <property type="term" value="F:ATP binding"/>
    <property type="evidence" value="ECO:0007669"/>
    <property type="project" value="UniProtKB-KW"/>
</dbReference>
<dbReference type="Proteomes" id="UP000004263">
    <property type="component" value="Unassembled WGS sequence"/>
</dbReference>
<dbReference type="InterPro" id="IPR027417">
    <property type="entry name" value="P-loop_NTPase"/>
</dbReference>
<dbReference type="InterPro" id="IPR003439">
    <property type="entry name" value="ABC_transporter-like_ATP-bd"/>
</dbReference>
<reference evidence="8 9" key="1">
    <citation type="submission" date="2006-03" db="EMBL/GenBank/DDBJ databases">
        <authorList>
            <person name="Pinhassi J."/>
            <person name="Pedros-Alio C."/>
            <person name="Ferriera S."/>
            <person name="Johnson J."/>
            <person name="Kravitz S."/>
            <person name="Halpern A."/>
            <person name="Remington K."/>
            <person name="Beeson K."/>
            <person name="Tran B."/>
            <person name="Rogers Y.-H."/>
            <person name="Friedman R."/>
            <person name="Venter J.C."/>
        </authorList>
    </citation>
    <scope>NUCLEOTIDE SEQUENCE [LARGE SCALE GENOMIC DNA]</scope>
    <source>
        <strain evidence="8 9">RED65</strain>
    </source>
</reference>
<proteinExistence type="predicted"/>
<evidence type="ECO:0000256" key="5">
    <source>
        <dbReference type="ARBA" id="ARBA00022967"/>
    </source>
</evidence>
<dbReference type="PANTHER" id="PTHR43499">
    <property type="entry name" value="ABC TRANSPORTER I FAMILY MEMBER 1"/>
    <property type="match status" value="1"/>
</dbReference>
<gene>
    <name evidence="8" type="ORF">RED65_04345</name>
</gene>
<dbReference type="GO" id="GO:0017004">
    <property type="term" value="P:cytochrome complex assembly"/>
    <property type="evidence" value="ECO:0007669"/>
    <property type="project" value="UniProtKB-KW"/>
</dbReference>
<evidence type="ECO:0000256" key="4">
    <source>
        <dbReference type="ARBA" id="ARBA00022840"/>
    </source>
</evidence>
<evidence type="ECO:0000313" key="8">
    <source>
        <dbReference type="EMBL" id="EAT12225.1"/>
    </source>
</evidence>
<keyword evidence="6" id="KW-0472">Membrane</keyword>
<dbReference type="PROSITE" id="PS50893">
    <property type="entry name" value="ABC_TRANSPORTER_2"/>
    <property type="match status" value="1"/>
</dbReference>
<dbReference type="AlphaFoldDB" id="Q1N1Q6"/>
<dbReference type="NCBIfam" id="TIGR01189">
    <property type="entry name" value="ccmA"/>
    <property type="match status" value="1"/>
</dbReference>
<dbReference type="GO" id="GO:0016887">
    <property type="term" value="F:ATP hydrolysis activity"/>
    <property type="evidence" value="ECO:0007669"/>
    <property type="project" value="InterPro"/>
</dbReference>
<keyword evidence="1" id="KW-0813">Transport</keyword>
<dbReference type="OrthoDB" id="9800654at2"/>
<protein>
    <submittedName>
        <fullName evidence="8">Heme exporter protein CcmA</fullName>
    </submittedName>
</protein>
<dbReference type="InterPro" id="IPR005895">
    <property type="entry name" value="ABC_transptr_haem_export_CcmA"/>
</dbReference>
<evidence type="ECO:0000259" key="7">
    <source>
        <dbReference type="PROSITE" id="PS50893"/>
    </source>
</evidence>
<dbReference type="SUPFAM" id="SSF52540">
    <property type="entry name" value="P-loop containing nucleoside triphosphate hydrolases"/>
    <property type="match status" value="1"/>
</dbReference>
<dbReference type="HOGENOM" id="CLU_000604_1_2_6"/>
<dbReference type="STRING" id="207949.RED65_04345"/>
<dbReference type="PANTHER" id="PTHR43499:SF1">
    <property type="entry name" value="ABC TRANSPORTER I FAMILY MEMBER 1"/>
    <property type="match status" value="1"/>
</dbReference>
<sequence length="209" mass="22821">MSTEFSSELPLLQANQLNCERDDRTLFADLSFELRCGELVRITGPNGSGKSTLIRILVGLSAGFEGDVLFKGQPMHRARAGFYDGLLYLGHQVGVKASLTPQENLSSIEPSASQHAIFDALQKVGLKGFEDVPSQSLSAGQQRRVALARLYLQSKPIWILDEPFTAIDQSGVEQLEQLLIDHSSKGGLVILTTHHQLSVPHKEITLGAM</sequence>
<evidence type="ECO:0000256" key="1">
    <source>
        <dbReference type="ARBA" id="ARBA00022448"/>
    </source>
</evidence>
<dbReference type="RefSeq" id="WP_007016321.1">
    <property type="nucleotide sequence ID" value="NZ_AAQH01000009.1"/>
</dbReference>
<name>Q1N1Q6_9GAMM</name>
<evidence type="ECO:0000313" key="9">
    <source>
        <dbReference type="Proteomes" id="UP000004263"/>
    </source>
</evidence>
<accession>Q1N1Q6</accession>
<keyword evidence="5" id="KW-1278">Translocase</keyword>
<dbReference type="Gene3D" id="3.40.50.300">
    <property type="entry name" value="P-loop containing nucleotide triphosphate hydrolases"/>
    <property type="match status" value="1"/>
</dbReference>
<organism evidence="8 9">
    <name type="scientific">Bermanella marisrubri</name>
    <dbReference type="NCBI Taxonomy" id="207949"/>
    <lineage>
        <taxon>Bacteria</taxon>
        <taxon>Pseudomonadati</taxon>
        <taxon>Pseudomonadota</taxon>
        <taxon>Gammaproteobacteria</taxon>
        <taxon>Oceanospirillales</taxon>
        <taxon>Oceanospirillaceae</taxon>
        <taxon>Bermanella</taxon>
    </lineage>
</organism>
<dbReference type="InterPro" id="IPR003593">
    <property type="entry name" value="AAA+_ATPase"/>
</dbReference>
<evidence type="ECO:0000256" key="6">
    <source>
        <dbReference type="ARBA" id="ARBA00023136"/>
    </source>
</evidence>
<dbReference type="SMART" id="SM00382">
    <property type="entry name" value="AAA"/>
    <property type="match status" value="1"/>
</dbReference>
<keyword evidence="3" id="KW-0201">Cytochrome c-type biogenesis</keyword>
<comment type="caution">
    <text evidence="8">The sequence shown here is derived from an EMBL/GenBank/DDBJ whole genome shotgun (WGS) entry which is preliminary data.</text>
</comment>
<dbReference type="InterPro" id="IPR017871">
    <property type="entry name" value="ABC_transporter-like_CS"/>
</dbReference>
<dbReference type="GO" id="GO:0022857">
    <property type="term" value="F:transmembrane transporter activity"/>
    <property type="evidence" value="ECO:0007669"/>
    <property type="project" value="InterPro"/>
</dbReference>
<evidence type="ECO:0000256" key="2">
    <source>
        <dbReference type="ARBA" id="ARBA00022741"/>
    </source>
</evidence>
<keyword evidence="4" id="KW-0067">ATP-binding</keyword>
<evidence type="ECO:0000256" key="3">
    <source>
        <dbReference type="ARBA" id="ARBA00022748"/>
    </source>
</evidence>
<keyword evidence="9" id="KW-1185">Reference proteome</keyword>
<dbReference type="PROSITE" id="PS00211">
    <property type="entry name" value="ABC_TRANSPORTER_1"/>
    <property type="match status" value="1"/>
</dbReference>
<keyword evidence="2" id="KW-0547">Nucleotide-binding</keyword>
<feature type="domain" description="ABC transporter" evidence="7">
    <location>
        <begin position="12"/>
        <end position="209"/>
    </location>
</feature>
<dbReference type="EMBL" id="AAQH01000009">
    <property type="protein sequence ID" value="EAT12225.1"/>
    <property type="molecule type" value="Genomic_DNA"/>
</dbReference>
<dbReference type="NCBIfam" id="NF010061">
    <property type="entry name" value="PRK13538.1"/>
    <property type="match status" value="1"/>
</dbReference>